<keyword evidence="3" id="KW-1185">Reference proteome</keyword>
<dbReference type="Pfam" id="PF07686">
    <property type="entry name" value="V-set"/>
    <property type="match status" value="1"/>
</dbReference>
<name>A0AAY5EYK1_ELEEL</name>
<reference evidence="2" key="2">
    <citation type="submission" date="2025-08" db="UniProtKB">
        <authorList>
            <consortium name="Ensembl"/>
        </authorList>
    </citation>
    <scope>IDENTIFICATION</scope>
</reference>
<dbReference type="InterPro" id="IPR007110">
    <property type="entry name" value="Ig-like_dom"/>
</dbReference>
<evidence type="ECO:0000259" key="1">
    <source>
        <dbReference type="PROSITE" id="PS50835"/>
    </source>
</evidence>
<dbReference type="SMART" id="SM00406">
    <property type="entry name" value="IGv"/>
    <property type="match status" value="1"/>
</dbReference>
<evidence type="ECO:0000313" key="2">
    <source>
        <dbReference type="Ensembl" id="ENSEEEP00000061825.1"/>
    </source>
</evidence>
<dbReference type="InterPro" id="IPR003599">
    <property type="entry name" value="Ig_sub"/>
</dbReference>
<evidence type="ECO:0000313" key="3">
    <source>
        <dbReference type="Proteomes" id="UP000314983"/>
    </source>
</evidence>
<proteinExistence type="predicted"/>
<dbReference type="GeneTree" id="ENSGT01150000286956"/>
<organism evidence="2 3">
    <name type="scientific">Electrophorus electricus</name>
    <name type="common">Electric eel</name>
    <name type="synonym">Gymnotus electricus</name>
    <dbReference type="NCBI Taxonomy" id="8005"/>
    <lineage>
        <taxon>Eukaryota</taxon>
        <taxon>Metazoa</taxon>
        <taxon>Chordata</taxon>
        <taxon>Craniata</taxon>
        <taxon>Vertebrata</taxon>
        <taxon>Euteleostomi</taxon>
        <taxon>Actinopterygii</taxon>
        <taxon>Neopterygii</taxon>
        <taxon>Teleostei</taxon>
        <taxon>Ostariophysi</taxon>
        <taxon>Gymnotiformes</taxon>
        <taxon>Gymnotoidei</taxon>
        <taxon>Gymnotidae</taxon>
        <taxon>Electrophorus</taxon>
    </lineage>
</organism>
<dbReference type="InterPro" id="IPR036179">
    <property type="entry name" value="Ig-like_dom_sf"/>
</dbReference>
<sequence>MYCFCPGLAPLLATVTQTPAEKSALPGDTITINCNSNTAVDNDCNSRFYCVYWFHQKPGEAPKRLIYWATNLQSGTPAHFSGSGSGSDFTLTIRGVQTDHAGDYYCLMDHYNTFKTSPYTLLESRTKPPSVRLHRDCTAAAGTHCRC</sequence>
<dbReference type="Gene3D" id="2.60.40.10">
    <property type="entry name" value="Immunoglobulins"/>
    <property type="match status" value="1"/>
</dbReference>
<dbReference type="PANTHER" id="PTHR23267">
    <property type="entry name" value="IMMUNOGLOBULIN LIGHT CHAIN"/>
    <property type="match status" value="1"/>
</dbReference>
<reference evidence="2" key="3">
    <citation type="submission" date="2025-09" db="UniProtKB">
        <authorList>
            <consortium name="Ensembl"/>
        </authorList>
    </citation>
    <scope>IDENTIFICATION</scope>
</reference>
<dbReference type="InterPro" id="IPR013106">
    <property type="entry name" value="Ig_V-set"/>
</dbReference>
<dbReference type="SUPFAM" id="SSF48726">
    <property type="entry name" value="Immunoglobulin"/>
    <property type="match status" value="1"/>
</dbReference>
<dbReference type="PROSITE" id="PS50835">
    <property type="entry name" value="IG_LIKE"/>
    <property type="match status" value="1"/>
</dbReference>
<protein>
    <recommendedName>
        <fullName evidence="1">Ig-like domain-containing protein</fullName>
    </recommendedName>
</protein>
<dbReference type="InterPro" id="IPR013783">
    <property type="entry name" value="Ig-like_fold"/>
</dbReference>
<dbReference type="Ensembl" id="ENSEEET00000064246.1">
    <property type="protein sequence ID" value="ENSEEEP00000061825.1"/>
    <property type="gene ID" value="ENSEEEG00000028118.1"/>
</dbReference>
<reference evidence="2 3" key="1">
    <citation type="submission" date="2020-05" db="EMBL/GenBank/DDBJ databases">
        <title>Electrophorus electricus (electric eel) genome, fEleEle1, primary haplotype.</title>
        <authorList>
            <person name="Myers G."/>
            <person name="Meyer A."/>
            <person name="Fedrigo O."/>
            <person name="Formenti G."/>
            <person name="Rhie A."/>
            <person name="Tracey A."/>
            <person name="Sims Y."/>
            <person name="Jarvis E.D."/>
        </authorList>
    </citation>
    <scope>NUCLEOTIDE SEQUENCE [LARGE SCALE GENOMIC DNA]</scope>
</reference>
<accession>A0AAY5EYK1</accession>
<dbReference type="SMART" id="SM00409">
    <property type="entry name" value="IG"/>
    <property type="match status" value="1"/>
</dbReference>
<feature type="domain" description="Ig-like" evidence="1">
    <location>
        <begin position="10"/>
        <end position="122"/>
    </location>
</feature>
<dbReference type="AlphaFoldDB" id="A0AAY5EYK1"/>
<dbReference type="Proteomes" id="UP000314983">
    <property type="component" value="Chromosome 2"/>
</dbReference>
<dbReference type="InterPro" id="IPR050150">
    <property type="entry name" value="IgV_Light_Chain"/>
</dbReference>